<keyword evidence="6 9" id="KW-0342">GTP-binding</keyword>
<dbReference type="AlphaFoldDB" id="A0A1G6HRA0"/>
<evidence type="ECO:0000313" key="16">
    <source>
        <dbReference type="EMBL" id="SDI07259.1"/>
    </source>
</evidence>
<evidence type="ECO:0000313" key="15">
    <source>
        <dbReference type="EMBL" id="SDE88916.1"/>
    </source>
</evidence>
<dbReference type="HAMAP" id="MF_00195">
    <property type="entry name" value="GTPase_Der"/>
    <property type="match status" value="1"/>
</dbReference>
<evidence type="ECO:0000313" key="18">
    <source>
        <dbReference type="EMBL" id="TDS33025.1"/>
    </source>
</evidence>
<dbReference type="PRINTS" id="PR00326">
    <property type="entry name" value="GTP1OBG"/>
</dbReference>
<evidence type="ECO:0000256" key="2">
    <source>
        <dbReference type="ARBA" id="ARBA00020953"/>
    </source>
</evidence>
<dbReference type="EMBL" id="FOHG01000003">
    <property type="protein sequence ID" value="SES68562.1"/>
    <property type="molecule type" value="Genomic_DNA"/>
</dbReference>
<dbReference type="InterPro" id="IPR032859">
    <property type="entry name" value="KH_dom-like"/>
</dbReference>
<dbReference type="Gene3D" id="3.30.300.20">
    <property type="match status" value="1"/>
</dbReference>
<dbReference type="InterPro" id="IPR031166">
    <property type="entry name" value="G_ENGA"/>
</dbReference>
<dbReference type="NCBIfam" id="TIGR00231">
    <property type="entry name" value="small_GTP"/>
    <property type="match status" value="2"/>
</dbReference>
<evidence type="ECO:0000313" key="23">
    <source>
        <dbReference type="Proteomes" id="UP000247389"/>
    </source>
</evidence>
<sequence length="438" mass="49791">MAKSTAAIVGRPNVGKSTLFNRLVGGRRAIVEGEPNVTRDRIYGEAEWLNRKFNVIDTGGIVLHDNDKIKNQIKYQAEVAMEEADIILFVVDSRTGMTGVDQDIAQLLYRTNKEVILVVNKVEDFSNQEEISWEFYSLGFGDPILISAEHGKNTGELLDQVTAKLPEEEETEKDEDKINIAVIGKPNVGKSSLINHLLGKERVIVSDMPGTTRDAVDTLIEWKDVKFNFIDTAGLRRKSKVKEDVEYYSNLRALKSVDRSDAVLMMIDAQHGVTDQDKKIAGYAHDEGKAMVIAINKWDLMEKDSKTMERYTDEVYYQLKFLNYVPVTYISALTGERIDELLSLLEFVVDQSTLRIKTGILNEVITEAVQLREPPSRKGKRLKIYYASQVGIKAPTFVFFVNDPNLMHFAYQRYLENVLREAFGYVGNPMKFKLKQRN</sequence>
<evidence type="ECO:0000313" key="22">
    <source>
        <dbReference type="Proteomes" id="UP000199519"/>
    </source>
</evidence>
<dbReference type="EMBL" id="SOEF01000001">
    <property type="protein sequence ID" value="TDX48119.1"/>
    <property type="molecule type" value="Genomic_DNA"/>
</dbReference>
<dbReference type="InterPro" id="IPR027417">
    <property type="entry name" value="P-loop_NTPase"/>
</dbReference>
<dbReference type="FunFam" id="3.30.300.20:FF:000004">
    <property type="entry name" value="GTPase Der"/>
    <property type="match status" value="1"/>
</dbReference>
<protein>
    <recommendedName>
        <fullName evidence="2 9">GTPase Der</fullName>
    </recommendedName>
    <alternativeName>
        <fullName evidence="7 9">GTP-binding protein EngA</fullName>
    </alternativeName>
</protein>
<dbReference type="GeneID" id="57011502"/>
<feature type="binding site" evidence="9">
    <location>
        <begin position="296"/>
        <end position="299"/>
    </location>
    <ligand>
        <name>GTP</name>
        <dbReference type="ChEBI" id="CHEBI:37565"/>
        <label>2</label>
    </ligand>
</feature>
<dbReference type="Proteomes" id="UP000198612">
    <property type="component" value="Unassembled WGS sequence"/>
</dbReference>
<dbReference type="PIRSF" id="PIRSF006485">
    <property type="entry name" value="GTP-binding_EngA"/>
    <property type="match status" value="1"/>
</dbReference>
<dbReference type="GO" id="GO:0043022">
    <property type="term" value="F:ribosome binding"/>
    <property type="evidence" value="ECO:0007669"/>
    <property type="project" value="TreeGrafter"/>
</dbReference>
<dbReference type="PANTHER" id="PTHR43834:SF6">
    <property type="entry name" value="GTPASE DER"/>
    <property type="match status" value="1"/>
</dbReference>
<evidence type="ECO:0000256" key="4">
    <source>
        <dbReference type="ARBA" id="ARBA00022737"/>
    </source>
</evidence>
<evidence type="ECO:0000313" key="26">
    <source>
        <dbReference type="Proteomes" id="UP000324896"/>
    </source>
</evidence>
<dbReference type="OrthoDB" id="9805918at2"/>
<evidence type="ECO:0000256" key="5">
    <source>
        <dbReference type="ARBA" id="ARBA00022741"/>
    </source>
</evidence>
<organism evidence="14 26">
    <name type="scientific">Halanaerobium congolense</name>
    <dbReference type="NCBI Taxonomy" id="54121"/>
    <lineage>
        <taxon>Bacteria</taxon>
        <taxon>Bacillati</taxon>
        <taxon>Bacillota</taxon>
        <taxon>Clostridia</taxon>
        <taxon>Halanaerobiales</taxon>
        <taxon>Halanaerobiaceae</taxon>
        <taxon>Halanaerobium</taxon>
    </lineage>
</organism>
<keyword evidence="3 9" id="KW-0690">Ribosome biogenesis</keyword>
<dbReference type="CDD" id="cd01894">
    <property type="entry name" value="EngA1"/>
    <property type="match status" value="1"/>
</dbReference>
<keyword evidence="5 9" id="KW-0547">Nucleotide-binding</keyword>
<dbReference type="InterPro" id="IPR006073">
    <property type="entry name" value="GTP-bd"/>
</dbReference>
<dbReference type="Proteomes" id="UP000247389">
    <property type="component" value="Unassembled WGS sequence"/>
</dbReference>
<reference evidence="16 21" key="1">
    <citation type="submission" date="2016-10" db="EMBL/GenBank/DDBJ databases">
        <authorList>
            <person name="de Groot N.N."/>
        </authorList>
    </citation>
    <scope>NUCLEOTIDE SEQUENCE [LARGE SCALE GENOMIC DNA]</scope>
    <source>
        <strain evidence="16 21">WG7</strain>
    </source>
</reference>
<dbReference type="PANTHER" id="PTHR43834">
    <property type="entry name" value="GTPASE DER"/>
    <property type="match status" value="1"/>
</dbReference>
<evidence type="ECO:0000256" key="1">
    <source>
        <dbReference type="ARBA" id="ARBA00008279"/>
    </source>
</evidence>
<evidence type="ECO:0000256" key="11">
    <source>
        <dbReference type="RuleBase" id="RU004481"/>
    </source>
</evidence>
<dbReference type="Proteomes" id="UP000295758">
    <property type="component" value="Unassembled WGS sequence"/>
</dbReference>
<dbReference type="EMBL" id="FNEH01000001">
    <property type="protein sequence ID" value="SDI07259.1"/>
    <property type="molecule type" value="Genomic_DNA"/>
</dbReference>
<evidence type="ECO:0000256" key="9">
    <source>
        <dbReference type="HAMAP-Rule" id="MF_00195"/>
    </source>
</evidence>
<dbReference type="Gene3D" id="3.40.50.300">
    <property type="entry name" value="P-loop containing nucleotide triphosphate hydrolases"/>
    <property type="match status" value="2"/>
</dbReference>
<dbReference type="NCBIfam" id="TIGR03594">
    <property type="entry name" value="GTPase_EngA"/>
    <property type="match status" value="1"/>
</dbReference>
<feature type="binding site" evidence="9">
    <location>
        <begin position="10"/>
        <end position="17"/>
    </location>
    <ligand>
        <name>GTP</name>
        <dbReference type="ChEBI" id="CHEBI:37565"/>
        <label>1</label>
    </ligand>
</feature>
<feature type="domain" description="EngA-type G" evidence="12">
    <location>
        <begin position="4"/>
        <end position="169"/>
    </location>
</feature>
<comment type="function">
    <text evidence="8 9 11">GTPase that plays an essential role in the late steps of ribosome biogenesis.</text>
</comment>
<dbReference type="Pfam" id="PF14714">
    <property type="entry name" value="KH_dom-like"/>
    <property type="match status" value="1"/>
</dbReference>
<keyword evidence="4 11" id="KW-0677">Repeat</keyword>
<dbReference type="GO" id="GO:0042254">
    <property type="term" value="P:ribosome biogenesis"/>
    <property type="evidence" value="ECO:0007669"/>
    <property type="project" value="UniProtKB-KW"/>
</dbReference>
<feature type="binding site" evidence="9">
    <location>
        <begin position="57"/>
        <end position="61"/>
    </location>
    <ligand>
        <name>GTP</name>
        <dbReference type="ChEBI" id="CHEBI:37565"/>
        <label>1</label>
    </ligand>
</feature>
<evidence type="ECO:0000256" key="6">
    <source>
        <dbReference type="ARBA" id="ARBA00023134"/>
    </source>
</evidence>
<dbReference type="InterPro" id="IPR015946">
    <property type="entry name" value="KH_dom-like_a/b"/>
</dbReference>
<evidence type="ECO:0000256" key="3">
    <source>
        <dbReference type="ARBA" id="ARBA00022517"/>
    </source>
</evidence>
<evidence type="ECO:0000256" key="7">
    <source>
        <dbReference type="ARBA" id="ARBA00032345"/>
    </source>
</evidence>
<evidence type="ECO:0000256" key="8">
    <source>
        <dbReference type="ARBA" id="ARBA00053470"/>
    </source>
</evidence>
<dbReference type="EMBL" id="FMYT01000001">
    <property type="protein sequence ID" value="SDB96799.1"/>
    <property type="molecule type" value="Genomic_DNA"/>
</dbReference>
<dbReference type="Pfam" id="PF01926">
    <property type="entry name" value="MMR_HSR1"/>
    <property type="match status" value="2"/>
</dbReference>
<feature type="binding site" evidence="9">
    <location>
        <begin position="231"/>
        <end position="235"/>
    </location>
    <ligand>
        <name>GTP</name>
        <dbReference type="ChEBI" id="CHEBI:37565"/>
        <label>2</label>
    </ligand>
</feature>
<evidence type="ECO:0000313" key="19">
    <source>
        <dbReference type="EMBL" id="TDX48119.1"/>
    </source>
</evidence>
<reference evidence="19 24" key="4">
    <citation type="submission" date="2019-03" db="EMBL/GenBank/DDBJ databases">
        <title>Subsurface microbial communities from deep shales in Ohio and West Virginia, USA.</title>
        <authorList>
            <person name="Wrighton K."/>
        </authorList>
    </citation>
    <scope>NUCLEOTIDE SEQUENCE [LARGE SCALE GENOMIC DNA]</scope>
    <source>
        <strain evidence="19 24">DSMZ 11287</strain>
        <strain evidence="13 23">MSL28</strain>
    </source>
</reference>
<dbReference type="EMBL" id="FNBJ01000003">
    <property type="protein sequence ID" value="SDE88916.1"/>
    <property type="molecule type" value="Genomic_DNA"/>
</dbReference>
<evidence type="ECO:0000256" key="10">
    <source>
        <dbReference type="PROSITE-ProRule" id="PRU01049"/>
    </source>
</evidence>
<evidence type="ECO:0000313" key="21">
    <source>
        <dbReference type="Proteomes" id="UP000198945"/>
    </source>
</evidence>
<dbReference type="Proteomes" id="UP000199519">
    <property type="component" value="Unassembled WGS sequence"/>
</dbReference>
<dbReference type="EMBL" id="QICM01000002">
    <property type="protein sequence ID" value="PXV69911.1"/>
    <property type="molecule type" value="Genomic_DNA"/>
</dbReference>
<dbReference type="SUPFAM" id="SSF52540">
    <property type="entry name" value="P-loop containing nucleoside triphosphate hydrolases"/>
    <property type="match status" value="2"/>
</dbReference>
<accession>A0A1G6HRA0</accession>
<evidence type="ECO:0000259" key="12">
    <source>
        <dbReference type="PROSITE" id="PS51712"/>
    </source>
</evidence>
<comment type="subunit">
    <text evidence="9">Associates with the 50S ribosomal subunit.</text>
</comment>
<reference evidence="20 22" key="2">
    <citation type="submission" date="2016-10" db="EMBL/GenBank/DDBJ databases">
        <authorList>
            <person name="Varghese N."/>
            <person name="Submissions S."/>
        </authorList>
    </citation>
    <scope>NUCLEOTIDE SEQUENCE [LARGE SCALE GENOMIC DNA]</scope>
    <source>
        <strain evidence="14 26">WG10</strain>
        <strain evidence="15 22">WG2</strain>
        <strain evidence="17 20">WG5</strain>
    </source>
</reference>
<keyword evidence="22" id="KW-1185">Reference proteome</keyword>
<dbReference type="RefSeq" id="WP_073156052.1">
    <property type="nucleotide sequence ID" value="NZ_FMYT01000001.1"/>
</dbReference>
<dbReference type="Proteomes" id="UP000324896">
    <property type="component" value="Unassembled WGS sequence"/>
</dbReference>
<name>A0A1G6HRA0_9FIRM</name>
<dbReference type="InterPro" id="IPR016484">
    <property type="entry name" value="GTPase_Der"/>
</dbReference>
<dbReference type="Proteomes" id="UP000198945">
    <property type="component" value="Unassembled WGS sequence"/>
</dbReference>
<feature type="binding site" evidence="9">
    <location>
        <begin position="120"/>
        <end position="123"/>
    </location>
    <ligand>
        <name>GTP</name>
        <dbReference type="ChEBI" id="CHEBI:37565"/>
        <label>1</label>
    </ligand>
</feature>
<evidence type="ECO:0000313" key="13">
    <source>
        <dbReference type="EMBL" id="PXV69911.1"/>
    </source>
</evidence>
<dbReference type="InterPro" id="IPR005225">
    <property type="entry name" value="Small_GTP-bd"/>
</dbReference>
<evidence type="ECO:0000313" key="20">
    <source>
        <dbReference type="Proteomes" id="UP000198612"/>
    </source>
</evidence>
<evidence type="ECO:0000313" key="14">
    <source>
        <dbReference type="EMBL" id="SDB96799.1"/>
    </source>
</evidence>
<evidence type="ECO:0000313" key="24">
    <source>
        <dbReference type="Proteomes" id="UP000295472"/>
    </source>
</evidence>
<dbReference type="FunFam" id="3.40.50.300:FF:000040">
    <property type="entry name" value="GTPase Der"/>
    <property type="match status" value="1"/>
</dbReference>
<dbReference type="EMBL" id="SOAA01000005">
    <property type="protein sequence ID" value="TDS33025.1"/>
    <property type="molecule type" value="Genomic_DNA"/>
</dbReference>
<dbReference type="PROSITE" id="PS51712">
    <property type="entry name" value="G_ENGA"/>
    <property type="match status" value="2"/>
</dbReference>
<dbReference type="STRING" id="54121.SAMN04515653_104116"/>
<proteinExistence type="inferred from homology"/>
<evidence type="ECO:0000313" key="25">
    <source>
        <dbReference type="Proteomes" id="UP000295758"/>
    </source>
</evidence>
<dbReference type="FunFam" id="3.40.50.300:FF:000057">
    <property type="entry name" value="GTPase Der"/>
    <property type="match status" value="1"/>
</dbReference>
<gene>
    <name evidence="9" type="primary">der</name>
    <name evidence="18" type="ORF">BY453_10532</name>
    <name evidence="19" type="ORF">C7954_10187</name>
    <name evidence="13" type="ORF">C8C78_10239</name>
    <name evidence="14" type="ORF">SAMN04488597_101101</name>
    <name evidence="15" type="ORF">SAMN04488598_10372</name>
    <name evidence="17" type="ORF">SAMN04515652_10371</name>
    <name evidence="16" type="ORF">SAMN04515654_101173</name>
</gene>
<reference evidence="18 25" key="3">
    <citation type="submission" date="2019-03" db="EMBL/GenBank/DDBJ databases">
        <title>Deep subsurface shale carbon reservoir microbial communities from Ohio and West Virginia, USA.</title>
        <authorList>
            <person name="Wrighton K."/>
        </authorList>
    </citation>
    <scope>NUCLEOTIDE SEQUENCE [LARGE SCALE GENOMIC DNA]</scope>
    <source>
        <strain evidence="18 25">UTICA-S4D12</strain>
    </source>
</reference>
<dbReference type="GO" id="GO:0005525">
    <property type="term" value="F:GTP binding"/>
    <property type="evidence" value="ECO:0007669"/>
    <property type="project" value="UniProtKB-UniRule"/>
</dbReference>
<dbReference type="CDD" id="cd01895">
    <property type="entry name" value="EngA2"/>
    <property type="match status" value="1"/>
</dbReference>
<feature type="domain" description="EngA-type G" evidence="12">
    <location>
        <begin position="178"/>
        <end position="353"/>
    </location>
</feature>
<feature type="binding site" evidence="9">
    <location>
        <begin position="184"/>
        <end position="191"/>
    </location>
    <ligand>
        <name>GTP</name>
        <dbReference type="ChEBI" id="CHEBI:37565"/>
        <label>2</label>
    </ligand>
</feature>
<comment type="similarity">
    <text evidence="1 9 10 11">Belongs to the TRAFAC class TrmE-Era-EngA-EngB-Septin-like GTPase superfamily. EngA (Der) GTPase family.</text>
</comment>
<dbReference type="Proteomes" id="UP000295472">
    <property type="component" value="Unassembled WGS sequence"/>
</dbReference>
<evidence type="ECO:0000313" key="17">
    <source>
        <dbReference type="EMBL" id="SES68562.1"/>
    </source>
</evidence>